<reference evidence="1 2" key="1">
    <citation type="submission" date="2016-07" db="EMBL/GenBank/DDBJ databases">
        <title>Pervasive Adenine N6-methylation of Active Genes in Fungi.</title>
        <authorList>
            <consortium name="DOE Joint Genome Institute"/>
            <person name="Mondo S.J."/>
            <person name="Dannebaum R.O."/>
            <person name="Kuo R.C."/>
            <person name="Labutti K."/>
            <person name="Haridas S."/>
            <person name="Kuo A."/>
            <person name="Salamov A."/>
            <person name="Ahrendt S.R."/>
            <person name="Lipzen A."/>
            <person name="Sullivan W."/>
            <person name="Andreopoulos W.B."/>
            <person name="Clum A."/>
            <person name="Lindquist E."/>
            <person name="Daum C."/>
            <person name="Ramamoorthy G.K."/>
            <person name="Gryganskyi A."/>
            <person name="Culley D."/>
            <person name="Magnuson J.K."/>
            <person name="James T.Y."/>
            <person name="O'Malley M.A."/>
            <person name="Stajich J.E."/>
            <person name="Spatafora J.W."/>
            <person name="Visel A."/>
            <person name="Grigoriev I.V."/>
        </authorList>
    </citation>
    <scope>NUCLEOTIDE SEQUENCE [LARGE SCALE GENOMIC DNA]</scope>
    <source>
        <strain evidence="1 2">CBS 931.73</strain>
    </source>
</reference>
<dbReference type="STRING" id="1314790.A0A1Y1YZR8"/>
<dbReference type="InParanoid" id="A0A1Y1YZR8"/>
<dbReference type="GO" id="GO:0046933">
    <property type="term" value="F:proton-transporting ATP synthase activity, rotational mechanism"/>
    <property type="evidence" value="ECO:0007669"/>
    <property type="project" value="TreeGrafter"/>
</dbReference>
<dbReference type="FunCoup" id="A0A1Y1YZR8">
    <property type="interactions" value="140"/>
</dbReference>
<evidence type="ECO:0000313" key="2">
    <source>
        <dbReference type="Proteomes" id="UP000193498"/>
    </source>
</evidence>
<evidence type="ECO:0000313" key="1">
    <source>
        <dbReference type="EMBL" id="ORY03436.1"/>
    </source>
</evidence>
<dbReference type="EMBL" id="MCFE01000046">
    <property type="protein sequence ID" value="ORY03436.1"/>
    <property type="molecule type" value="Genomic_DNA"/>
</dbReference>
<dbReference type="InterPro" id="IPR019727">
    <property type="entry name" value="ATP_synth_F0_fsu_mt_fun"/>
</dbReference>
<dbReference type="OrthoDB" id="5561579at2759"/>
<protein>
    <submittedName>
        <fullName evidence="1">Uncharacterized protein</fullName>
    </submittedName>
</protein>
<name>A0A1Y1YZR8_9FUNG</name>
<gene>
    <name evidence="1" type="ORF">K493DRAFT_254176</name>
</gene>
<proteinExistence type="predicted"/>
<dbReference type="AlphaFoldDB" id="A0A1Y1YZR8"/>
<dbReference type="Pfam" id="PF10791">
    <property type="entry name" value="F1F0-ATPsyn_F"/>
    <property type="match status" value="1"/>
</dbReference>
<dbReference type="PANTHER" id="PTHR28161">
    <property type="entry name" value="ATP SYNTHASE SUBUNIT F, MITOCHONDRIAL"/>
    <property type="match status" value="1"/>
</dbReference>
<comment type="caution">
    <text evidence="1">The sequence shown here is derived from an EMBL/GenBank/DDBJ whole genome shotgun (WGS) entry which is preliminary data.</text>
</comment>
<dbReference type="PANTHER" id="PTHR28161:SF1">
    <property type="entry name" value="ATP SYNTHASE SUBUNIT F, MITOCHONDRIAL"/>
    <property type="match status" value="1"/>
</dbReference>
<sequence length="112" mass="12263">MNSVIGTVARRAYSTRSYIPPNLGAAVKSATPKAESSSGDLSGLVDFYKRIPKGAAEATKPRGLLARYRAKYWEGENASFTPFIHAMLLVGAIHIGLHYKHHQDTHAHGEHH</sequence>
<organism evidence="1 2">
    <name type="scientific">Basidiobolus meristosporus CBS 931.73</name>
    <dbReference type="NCBI Taxonomy" id="1314790"/>
    <lineage>
        <taxon>Eukaryota</taxon>
        <taxon>Fungi</taxon>
        <taxon>Fungi incertae sedis</taxon>
        <taxon>Zoopagomycota</taxon>
        <taxon>Entomophthoromycotina</taxon>
        <taxon>Basidiobolomycetes</taxon>
        <taxon>Basidiobolales</taxon>
        <taxon>Basidiobolaceae</taxon>
        <taxon>Basidiobolus</taxon>
    </lineage>
</organism>
<accession>A0A1Y1YZR8</accession>
<keyword evidence="2" id="KW-1185">Reference proteome</keyword>
<dbReference type="Proteomes" id="UP000193498">
    <property type="component" value="Unassembled WGS sequence"/>
</dbReference>